<accession>A0A166A5L9</accession>
<reference evidence="9 10" key="1">
    <citation type="journal article" date="2016" name="Mol. Biol. Evol.">
        <title>Comparative Genomics of Early-Diverging Mushroom-Forming Fungi Provides Insights into the Origins of Lignocellulose Decay Capabilities.</title>
        <authorList>
            <person name="Nagy L.G."/>
            <person name="Riley R."/>
            <person name="Tritt A."/>
            <person name="Adam C."/>
            <person name="Daum C."/>
            <person name="Floudas D."/>
            <person name="Sun H."/>
            <person name="Yadav J.S."/>
            <person name="Pangilinan J."/>
            <person name="Larsson K.H."/>
            <person name="Matsuura K."/>
            <person name="Barry K."/>
            <person name="Labutti K."/>
            <person name="Kuo R."/>
            <person name="Ohm R.A."/>
            <person name="Bhattacharya S.S."/>
            <person name="Shirouzu T."/>
            <person name="Yoshinaga Y."/>
            <person name="Martin F.M."/>
            <person name="Grigoriev I.V."/>
            <person name="Hibbett D.S."/>
        </authorList>
    </citation>
    <scope>NUCLEOTIDE SEQUENCE [LARGE SCALE GENOMIC DNA]</scope>
    <source>
        <strain evidence="9 10">HHB10207 ss-3</strain>
    </source>
</reference>
<evidence type="ECO:0000256" key="6">
    <source>
        <dbReference type="ARBA" id="ARBA00023242"/>
    </source>
</evidence>
<dbReference type="CDD" id="cd06145">
    <property type="entry name" value="REX1_like"/>
    <property type="match status" value="1"/>
</dbReference>
<keyword evidence="3" id="KW-0540">Nuclease</keyword>
<dbReference type="PANTHER" id="PTHR12801">
    <property type="entry name" value="RNA EXONUCLEASE REXO1 / RECO3 FAMILY MEMBER-RELATED"/>
    <property type="match status" value="1"/>
</dbReference>
<organism evidence="9 10">
    <name type="scientific">Sistotremastrum suecicum HHB10207 ss-3</name>
    <dbReference type="NCBI Taxonomy" id="1314776"/>
    <lineage>
        <taxon>Eukaryota</taxon>
        <taxon>Fungi</taxon>
        <taxon>Dikarya</taxon>
        <taxon>Basidiomycota</taxon>
        <taxon>Agaricomycotina</taxon>
        <taxon>Agaricomycetes</taxon>
        <taxon>Sistotremastrales</taxon>
        <taxon>Sistotremastraceae</taxon>
        <taxon>Sistotremastrum</taxon>
    </lineage>
</organism>
<dbReference type="AlphaFoldDB" id="A0A166A5L9"/>
<dbReference type="FunFam" id="3.30.420.10:FF:000031">
    <property type="entry name" value="RNA exonuclease 1"/>
    <property type="match status" value="1"/>
</dbReference>
<dbReference type="InterPro" id="IPR036397">
    <property type="entry name" value="RNaseH_sf"/>
</dbReference>
<dbReference type="PANTHER" id="PTHR12801:SF115">
    <property type="entry name" value="FI18136P1-RELATED"/>
    <property type="match status" value="1"/>
</dbReference>
<feature type="compositionally biased region" description="Basic and acidic residues" evidence="7">
    <location>
        <begin position="22"/>
        <end position="41"/>
    </location>
</feature>
<feature type="region of interest" description="Disordered" evidence="7">
    <location>
        <begin position="1"/>
        <end position="96"/>
    </location>
</feature>
<feature type="compositionally biased region" description="Basic and acidic residues" evidence="7">
    <location>
        <begin position="742"/>
        <end position="755"/>
    </location>
</feature>
<feature type="compositionally biased region" description="Low complexity" evidence="7">
    <location>
        <begin position="590"/>
        <end position="601"/>
    </location>
</feature>
<feature type="compositionally biased region" description="Low complexity" evidence="7">
    <location>
        <begin position="568"/>
        <end position="577"/>
    </location>
</feature>
<feature type="domain" description="Exonuclease" evidence="8">
    <location>
        <begin position="295"/>
        <end position="473"/>
    </location>
</feature>
<evidence type="ECO:0000256" key="1">
    <source>
        <dbReference type="ARBA" id="ARBA00004123"/>
    </source>
</evidence>
<gene>
    <name evidence="9" type="ORF">SISSUDRAFT_1131466</name>
</gene>
<dbReference type="SUPFAM" id="SSF53098">
    <property type="entry name" value="Ribonuclease H-like"/>
    <property type="match status" value="1"/>
</dbReference>
<dbReference type="InterPro" id="IPR013520">
    <property type="entry name" value="Ribonucl_H"/>
</dbReference>
<dbReference type="SMART" id="SM00479">
    <property type="entry name" value="EXOIII"/>
    <property type="match status" value="1"/>
</dbReference>
<feature type="region of interest" description="Disordered" evidence="7">
    <location>
        <begin position="557"/>
        <end position="601"/>
    </location>
</feature>
<keyword evidence="5" id="KW-0269">Exonuclease</keyword>
<evidence type="ECO:0000256" key="5">
    <source>
        <dbReference type="ARBA" id="ARBA00022839"/>
    </source>
</evidence>
<evidence type="ECO:0000256" key="2">
    <source>
        <dbReference type="ARBA" id="ARBA00006357"/>
    </source>
</evidence>
<comment type="similarity">
    <text evidence="2">Belongs to the REXO1/REXO3 family.</text>
</comment>
<evidence type="ECO:0000313" key="10">
    <source>
        <dbReference type="Proteomes" id="UP000076798"/>
    </source>
</evidence>
<dbReference type="EMBL" id="KV428158">
    <property type="protein sequence ID" value="KZT34981.1"/>
    <property type="molecule type" value="Genomic_DNA"/>
</dbReference>
<dbReference type="GO" id="GO:0003676">
    <property type="term" value="F:nucleic acid binding"/>
    <property type="evidence" value="ECO:0007669"/>
    <property type="project" value="InterPro"/>
</dbReference>
<dbReference type="OrthoDB" id="206335at2759"/>
<feature type="compositionally biased region" description="Basic and acidic residues" evidence="7">
    <location>
        <begin position="706"/>
        <end position="719"/>
    </location>
</feature>
<evidence type="ECO:0000259" key="8">
    <source>
        <dbReference type="SMART" id="SM00479"/>
    </source>
</evidence>
<keyword evidence="10" id="KW-1185">Reference proteome</keyword>
<evidence type="ECO:0000256" key="7">
    <source>
        <dbReference type="SAM" id="MobiDB-lite"/>
    </source>
</evidence>
<feature type="region of interest" description="Disordered" evidence="7">
    <location>
        <begin position="681"/>
        <end position="755"/>
    </location>
</feature>
<protein>
    <recommendedName>
        <fullName evidence="8">Exonuclease domain-containing protein</fullName>
    </recommendedName>
</protein>
<dbReference type="STRING" id="1314776.A0A166A5L9"/>
<comment type="subcellular location">
    <subcellularLocation>
        <location evidence="1">Nucleus</location>
    </subcellularLocation>
</comment>
<dbReference type="Proteomes" id="UP000076798">
    <property type="component" value="Unassembled WGS sequence"/>
</dbReference>
<proteinExistence type="inferred from homology"/>
<keyword evidence="4" id="KW-0378">Hydrolase</keyword>
<dbReference type="InterPro" id="IPR012337">
    <property type="entry name" value="RNaseH-like_sf"/>
</dbReference>
<evidence type="ECO:0000313" key="9">
    <source>
        <dbReference type="EMBL" id="KZT34981.1"/>
    </source>
</evidence>
<feature type="compositionally biased region" description="Polar residues" evidence="7">
    <location>
        <begin position="723"/>
        <end position="734"/>
    </location>
</feature>
<dbReference type="Gene3D" id="3.30.420.10">
    <property type="entry name" value="Ribonuclease H-like superfamily/Ribonuclease H"/>
    <property type="match status" value="1"/>
</dbReference>
<evidence type="ECO:0000256" key="4">
    <source>
        <dbReference type="ARBA" id="ARBA00022801"/>
    </source>
</evidence>
<dbReference type="GO" id="GO:0010629">
    <property type="term" value="P:negative regulation of gene expression"/>
    <property type="evidence" value="ECO:0007669"/>
    <property type="project" value="UniProtKB-ARBA"/>
</dbReference>
<keyword evidence="6" id="KW-0539">Nucleus</keyword>
<dbReference type="GO" id="GO:0004527">
    <property type="term" value="F:exonuclease activity"/>
    <property type="evidence" value="ECO:0007669"/>
    <property type="project" value="UniProtKB-KW"/>
</dbReference>
<name>A0A166A5L9_9AGAM</name>
<dbReference type="InterPro" id="IPR047021">
    <property type="entry name" value="REXO1/3/4-like"/>
</dbReference>
<dbReference type="InterPro" id="IPR034922">
    <property type="entry name" value="REX1-like_exo"/>
</dbReference>
<sequence>MTRKRPAAKADMASSPTSPGFAEEHASGSHNYDKKKMKMGDDINSNSFSALAGHPSSGGSLEDGQVREDNGGDDEEGEGEWMQVDKRKEKKVKKQTSKAVMNPPRFFYSSTEIKKRKEAITIPEIRDLVLNLVADAPAPTWLKIENPRSIQKVLILLVPGLTPSLLSLPTPTLSATESPFLPLSVPASTPSFPFISTFMHALPTLAPGESTKMHSVMNTFFSGPVSGEEKKRRILERISQERNMSSDPSQYCMTVEQMIENDYPVPSYLADVFTPPSDDWIQIPLAKYVGPKRAKIYALDCEMCETEDGRELTSICILDYSTAEVIYREFVKPSKPIIDYLTRFSGITAAHLESTTTTLSTVQQFLSSLLSPSSPSSSLEEGEEYADTPTPILLGHSLESDLRALRILHPRCIDTSVIFHHPRGPPLKPGLAWLTKKWLGREIQNRGEGGHDPEEDARACMDLLRRKVDGGVGFGTFKTDVESIFVRIGRSRSAGEGVKSAVVDHGNPSGWYGAKASTCVACKNDEDVVRGVEDMIGGHRFVWGRMVELADALGWTTSRDKDAPPPSTLTSTTIPHPNRIKEANPFAAGTTSTPPNPFSTSASDPLITPSSTQVPVSLSSASVPSPDLETVISRTNAHLQKIYAALPSRTALILFTGHSDPRAMSELNARRGKFEREMRFGSLSNSNSQSQPNGNSEDGGGAGGRKVYEKDGGIGESRRPLKSSPSKLKAQNLNVDGGNGEESVRWTSEDGRKLEEETMKARKGLLFLALKP</sequence>
<dbReference type="GO" id="GO:0005634">
    <property type="term" value="C:nucleus"/>
    <property type="evidence" value="ECO:0007669"/>
    <property type="project" value="UniProtKB-SubCell"/>
</dbReference>
<feature type="compositionally biased region" description="Low complexity" evidence="7">
    <location>
        <begin position="681"/>
        <end position="696"/>
    </location>
</feature>
<evidence type="ECO:0000256" key="3">
    <source>
        <dbReference type="ARBA" id="ARBA00022722"/>
    </source>
</evidence>